<sequence length="65" mass="7569">MDARDRQARIEIILPDDEAAAPYVTDASVLRLARLIGRQMAREDYERQKRRRRPPRHPAASGRKT</sequence>
<reference evidence="2 4" key="1">
    <citation type="submission" date="2012-11" db="EMBL/GenBank/DDBJ databases">
        <title>Whole genome sequence of Acetobacter cibinongensis 4H-1.</title>
        <authorList>
            <person name="Azuma Y."/>
            <person name="Higashiura N."/>
            <person name="Hirakawa H."/>
            <person name="Matsushita K."/>
        </authorList>
    </citation>
    <scope>NUCLEOTIDE SEQUENCE [LARGE SCALE GENOMIC DNA]</scope>
    <source>
        <strain evidence="2 4">4H-1</strain>
    </source>
</reference>
<proteinExistence type="predicted"/>
<organism evidence="2 4">
    <name type="scientific">Acetobacter cibinongensis</name>
    <dbReference type="NCBI Taxonomy" id="146475"/>
    <lineage>
        <taxon>Bacteria</taxon>
        <taxon>Pseudomonadati</taxon>
        <taxon>Pseudomonadota</taxon>
        <taxon>Alphaproteobacteria</taxon>
        <taxon>Acetobacterales</taxon>
        <taxon>Acetobacteraceae</taxon>
        <taxon>Acetobacter</taxon>
    </lineage>
</organism>
<accession>A0A0D6N883</accession>
<evidence type="ECO:0000313" key="4">
    <source>
        <dbReference type="Proteomes" id="UP000032671"/>
    </source>
</evidence>
<dbReference type="Proteomes" id="UP000321891">
    <property type="component" value="Unassembled WGS sequence"/>
</dbReference>
<name>A0A0D6N883_9PROT</name>
<dbReference type="EMBL" id="BAMV01000057">
    <property type="protein sequence ID" value="GAN61716.1"/>
    <property type="molecule type" value="Genomic_DNA"/>
</dbReference>
<evidence type="ECO:0000313" key="3">
    <source>
        <dbReference type="EMBL" id="GEL59937.1"/>
    </source>
</evidence>
<dbReference type="Proteomes" id="UP000032671">
    <property type="component" value="Unassembled WGS sequence"/>
</dbReference>
<dbReference type="AlphaFoldDB" id="A0A0D6N883"/>
<feature type="region of interest" description="Disordered" evidence="1">
    <location>
        <begin position="41"/>
        <end position="65"/>
    </location>
</feature>
<evidence type="ECO:0000256" key="1">
    <source>
        <dbReference type="SAM" id="MobiDB-lite"/>
    </source>
</evidence>
<evidence type="ECO:0000313" key="5">
    <source>
        <dbReference type="Proteomes" id="UP000321891"/>
    </source>
</evidence>
<accession>A0A6N3STK2</accession>
<comment type="caution">
    <text evidence="2">The sequence shown here is derived from an EMBL/GenBank/DDBJ whole genome shotgun (WGS) entry which is preliminary data.</text>
</comment>
<keyword evidence="5" id="KW-1185">Reference proteome</keyword>
<evidence type="ECO:0000313" key="2">
    <source>
        <dbReference type="EMBL" id="GAN61716.1"/>
    </source>
</evidence>
<reference evidence="3 5" key="2">
    <citation type="submission" date="2019-07" db="EMBL/GenBank/DDBJ databases">
        <title>Whole genome shotgun sequence of Acetobacter cibinongensis NBRC 16605.</title>
        <authorList>
            <person name="Hosoyama A."/>
            <person name="Uohara A."/>
            <person name="Ohji S."/>
            <person name="Ichikawa N."/>
        </authorList>
    </citation>
    <scope>NUCLEOTIDE SEQUENCE [LARGE SCALE GENOMIC DNA]</scope>
    <source>
        <strain evidence="3 5">NBRC 16605</strain>
    </source>
</reference>
<gene>
    <name evidence="2" type="ORF">Abci_059_028</name>
    <name evidence="3" type="ORF">ACI01nite_25390</name>
</gene>
<protein>
    <submittedName>
        <fullName evidence="2">Uncharacterized protein</fullName>
    </submittedName>
</protein>
<dbReference type="EMBL" id="BJVU01000017">
    <property type="protein sequence ID" value="GEL59937.1"/>
    <property type="molecule type" value="Genomic_DNA"/>
</dbReference>